<comment type="caution">
    <text evidence="2">The sequence shown here is derived from an EMBL/GenBank/DDBJ whole genome shotgun (WGS) entry which is preliminary data.</text>
</comment>
<gene>
    <name evidence="2" type="ORF">K0625_24455</name>
</gene>
<feature type="non-terminal residue" evidence="2">
    <location>
        <position position="85"/>
    </location>
</feature>
<keyword evidence="3" id="KW-1185">Reference proteome</keyword>
<dbReference type="Proteomes" id="UP001195963">
    <property type="component" value="Unassembled WGS sequence"/>
</dbReference>
<name>A0ABS7EAP5_9GAMM</name>
<dbReference type="RefSeq" id="WP_220111935.1">
    <property type="nucleotide sequence ID" value="NZ_JAHZST010000089.1"/>
</dbReference>
<feature type="non-terminal residue" evidence="2">
    <location>
        <position position="1"/>
    </location>
</feature>
<evidence type="ECO:0000313" key="2">
    <source>
        <dbReference type="EMBL" id="MBW8186741.1"/>
    </source>
</evidence>
<proteinExistence type="predicted"/>
<feature type="region of interest" description="Disordered" evidence="1">
    <location>
        <begin position="1"/>
        <end position="21"/>
    </location>
</feature>
<dbReference type="EMBL" id="JAHZST010000089">
    <property type="protein sequence ID" value="MBW8186741.1"/>
    <property type="molecule type" value="Genomic_DNA"/>
</dbReference>
<evidence type="ECO:0000256" key="1">
    <source>
        <dbReference type="SAM" id="MobiDB-lite"/>
    </source>
</evidence>
<reference evidence="2 3" key="1">
    <citation type="submission" date="2021-07" db="EMBL/GenBank/DDBJ databases">
        <title>Shewanella sp. nov, isolated from SCS.</title>
        <authorList>
            <person name="Cao W.R."/>
        </authorList>
    </citation>
    <scope>NUCLEOTIDE SEQUENCE [LARGE SCALE GENOMIC DNA]</scope>
    <source>
        <strain evidence="2 3">NR704-98</strain>
    </source>
</reference>
<sequence length="85" mass="8571">TDPAGNIATGNDSATLDYGSSAPLAPTVEITEDANNDGFINDTELNGQINISVTLGAGTVIGDTVTVTDQDGNVLFSGPATQDML</sequence>
<accession>A0ABS7EAP5</accession>
<evidence type="ECO:0000313" key="3">
    <source>
        <dbReference type="Proteomes" id="UP001195963"/>
    </source>
</evidence>
<protein>
    <submittedName>
        <fullName evidence="2">Uncharacterized protein</fullName>
    </submittedName>
</protein>
<organism evidence="2 3">
    <name type="scientific">Shewanella nanhaiensis</name>
    <dbReference type="NCBI Taxonomy" id="2864872"/>
    <lineage>
        <taxon>Bacteria</taxon>
        <taxon>Pseudomonadati</taxon>
        <taxon>Pseudomonadota</taxon>
        <taxon>Gammaproteobacteria</taxon>
        <taxon>Alteromonadales</taxon>
        <taxon>Shewanellaceae</taxon>
        <taxon>Shewanella</taxon>
    </lineage>
</organism>
<dbReference type="InterPro" id="IPR018247">
    <property type="entry name" value="EF_Hand_1_Ca_BS"/>
</dbReference>
<dbReference type="PROSITE" id="PS00018">
    <property type="entry name" value="EF_HAND_1"/>
    <property type="match status" value="1"/>
</dbReference>